<sequence>MSTLPTQFSVSLRSWPLSDGGPSKTLPSLIQRINSQRGGFLDLDEDELREEIAREEAGAGTEPGAGEDDDAASLEEGEEKLDRVKELATARDEMLAQIEYAMFALDFVSLLISKDQPNQASLSISPFLREHVGMGTLGADKVQTSKVTEAQREDNKRIAKGWKIQNLNKTADSILASATRLEKEIELETAYWKQVLTISENGWAICRLPTEKHTLGVRFGFSEAGPIFKNRSLAALRREPDGSISLDQGLAPSEPQSVRVRIYSNGEQTGCSIMPSAITDAAPVEARIRQARNAIFEAELWHELSRESRTLQAMGVRCKGDTIICPISPAKDVVLDLVILDSYAPEPSGNDDKLAEGISLALHLLQSYAHRQNFVRRTKPPGPLTSFKRTSAPYALLRYLITRANHQATLSRVHTLFHGICSILTTVSHLPRLNCTVTEPPSELPPNLTATETTVVALFEQIQAQVTVSLSDSCTLSMKIRTSRYPLSTSNFNLSLEPANCVLQESCRPPGIVDQWYKAYDYILFVTSCALASSFTSLPTGNEEASAEGNSTPASRWEPTTRPHIIRLVRPNQDMRQQLRSKQASFSLTPVSPPGGKNMQSGLKLRVNWECIGDLSERPSTALEHLDPGEALAWKVAKGEGFYEWIIMEGENEVVGRGASGREGSLGLDTPIKSLKEVMELAAST</sequence>
<keyword evidence="8" id="KW-0010">Activator</keyword>
<comment type="similarity">
    <text evidence="2 8">Belongs to the Mediator complex subunit 17 family.</text>
</comment>
<evidence type="ECO:0000256" key="5">
    <source>
        <dbReference type="ARBA" id="ARBA00023163"/>
    </source>
</evidence>
<dbReference type="AlphaFoldDB" id="A0A0C3HYP0"/>
<reference evidence="10 11" key="1">
    <citation type="submission" date="2014-04" db="EMBL/GenBank/DDBJ databases">
        <authorList>
            <consortium name="DOE Joint Genome Institute"/>
            <person name="Kuo A."/>
            <person name="Martino E."/>
            <person name="Perotto S."/>
            <person name="Kohler A."/>
            <person name="Nagy L.G."/>
            <person name="Floudas D."/>
            <person name="Copeland A."/>
            <person name="Barry K.W."/>
            <person name="Cichocki N."/>
            <person name="Veneault-Fourrey C."/>
            <person name="LaButti K."/>
            <person name="Lindquist E.A."/>
            <person name="Lipzen A."/>
            <person name="Lundell T."/>
            <person name="Morin E."/>
            <person name="Murat C."/>
            <person name="Sun H."/>
            <person name="Tunlid A."/>
            <person name="Henrissat B."/>
            <person name="Grigoriev I.V."/>
            <person name="Hibbett D.S."/>
            <person name="Martin F."/>
            <person name="Nordberg H.P."/>
            <person name="Cantor M.N."/>
            <person name="Hua S.X."/>
        </authorList>
    </citation>
    <scope>NUCLEOTIDE SEQUENCE [LARGE SCALE GENOMIC DNA]</scope>
    <source>
        <strain evidence="10 11">Zn</strain>
    </source>
</reference>
<gene>
    <name evidence="8" type="primary">MED17</name>
    <name evidence="10" type="ORF">OIDMADRAFT_187013</name>
</gene>
<evidence type="ECO:0000313" key="11">
    <source>
        <dbReference type="Proteomes" id="UP000054321"/>
    </source>
</evidence>
<dbReference type="GO" id="GO:0070847">
    <property type="term" value="C:core mediator complex"/>
    <property type="evidence" value="ECO:0007669"/>
    <property type="project" value="TreeGrafter"/>
</dbReference>
<evidence type="ECO:0000256" key="6">
    <source>
        <dbReference type="ARBA" id="ARBA00023242"/>
    </source>
</evidence>
<comment type="function">
    <text evidence="8">Component of the Mediator complex, a coactivator involved in the regulated transcription of nearly all RNA polymerase II-dependent genes. Mediator functions as a bridge to convey information from gene-specific regulatory proteins to the basal RNA polymerase II transcription machinery. Mediator is recruited to promoters by direct interactions with regulatory proteins and serves as a scaffold for the assembly of a functional preinitiation complex with RNA polymerase II and the general transcription factors.</text>
</comment>
<dbReference type="Proteomes" id="UP000054321">
    <property type="component" value="Unassembled WGS sequence"/>
</dbReference>
<evidence type="ECO:0000256" key="7">
    <source>
        <dbReference type="ARBA" id="ARBA00032014"/>
    </source>
</evidence>
<dbReference type="HOGENOM" id="CLU_015164_0_0_1"/>
<dbReference type="STRING" id="913774.A0A0C3HYP0"/>
<comment type="subunit">
    <text evidence="8">Component of the Mediator complex.</text>
</comment>
<evidence type="ECO:0000256" key="2">
    <source>
        <dbReference type="ARBA" id="ARBA00005635"/>
    </source>
</evidence>
<keyword evidence="6 8" id="KW-0539">Nucleus</keyword>
<dbReference type="Pfam" id="PF10156">
    <property type="entry name" value="Med17"/>
    <property type="match status" value="1"/>
</dbReference>
<dbReference type="OrthoDB" id="5319830at2759"/>
<dbReference type="FunCoup" id="A0A0C3HYP0">
    <property type="interactions" value="142"/>
</dbReference>
<name>A0A0C3HYP0_OIDMZ</name>
<reference evidence="11" key="2">
    <citation type="submission" date="2015-01" db="EMBL/GenBank/DDBJ databases">
        <title>Evolutionary Origins and Diversification of the Mycorrhizal Mutualists.</title>
        <authorList>
            <consortium name="DOE Joint Genome Institute"/>
            <consortium name="Mycorrhizal Genomics Consortium"/>
            <person name="Kohler A."/>
            <person name="Kuo A."/>
            <person name="Nagy L.G."/>
            <person name="Floudas D."/>
            <person name="Copeland A."/>
            <person name="Barry K.W."/>
            <person name="Cichocki N."/>
            <person name="Veneault-Fourrey C."/>
            <person name="LaButti K."/>
            <person name="Lindquist E.A."/>
            <person name="Lipzen A."/>
            <person name="Lundell T."/>
            <person name="Morin E."/>
            <person name="Murat C."/>
            <person name="Riley R."/>
            <person name="Ohm R."/>
            <person name="Sun H."/>
            <person name="Tunlid A."/>
            <person name="Henrissat B."/>
            <person name="Grigoriev I.V."/>
            <person name="Hibbett D.S."/>
            <person name="Martin F."/>
        </authorList>
    </citation>
    <scope>NUCLEOTIDE SEQUENCE [LARGE SCALE GENOMIC DNA]</scope>
    <source>
        <strain evidence="11">Zn</strain>
    </source>
</reference>
<evidence type="ECO:0000256" key="1">
    <source>
        <dbReference type="ARBA" id="ARBA00004123"/>
    </source>
</evidence>
<evidence type="ECO:0000256" key="4">
    <source>
        <dbReference type="ARBA" id="ARBA00023015"/>
    </source>
</evidence>
<evidence type="ECO:0000256" key="3">
    <source>
        <dbReference type="ARBA" id="ARBA00019610"/>
    </source>
</evidence>
<evidence type="ECO:0000256" key="8">
    <source>
        <dbReference type="RuleBase" id="RU364140"/>
    </source>
</evidence>
<dbReference type="GO" id="GO:0006357">
    <property type="term" value="P:regulation of transcription by RNA polymerase II"/>
    <property type="evidence" value="ECO:0007669"/>
    <property type="project" value="InterPro"/>
</dbReference>
<dbReference type="InParanoid" id="A0A0C3HYP0"/>
<dbReference type="Gene3D" id="6.10.250.2620">
    <property type="match status" value="1"/>
</dbReference>
<comment type="subcellular location">
    <subcellularLocation>
        <location evidence="1 8">Nucleus</location>
    </subcellularLocation>
</comment>
<dbReference type="PANTHER" id="PTHR13114:SF7">
    <property type="entry name" value="MEDIATOR OF RNA POLYMERASE II TRANSCRIPTION SUBUNIT 17"/>
    <property type="match status" value="1"/>
</dbReference>
<dbReference type="EMBL" id="KN832870">
    <property type="protein sequence ID" value="KIN07975.1"/>
    <property type="molecule type" value="Genomic_DNA"/>
</dbReference>
<dbReference type="GO" id="GO:0003712">
    <property type="term" value="F:transcription coregulator activity"/>
    <property type="evidence" value="ECO:0007669"/>
    <property type="project" value="InterPro"/>
</dbReference>
<feature type="region of interest" description="Disordered" evidence="9">
    <location>
        <begin position="55"/>
        <end position="76"/>
    </location>
</feature>
<keyword evidence="4 8" id="KW-0805">Transcription regulation</keyword>
<dbReference type="PANTHER" id="PTHR13114">
    <property type="entry name" value="MEDIATOR OF RNA POLYMERASE II TRANSCRIPTION SUBUNIT 17"/>
    <property type="match status" value="1"/>
</dbReference>
<proteinExistence type="inferred from homology"/>
<feature type="compositionally biased region" description="Polar residues" evidence="9">
    <location>
        <begin position="1"/>
        <end position="12"/>
    </location>
</feature>
<keyword evidence="11" id="KW-1185">Reference proteome</keyword>
<organism evidence="10 11">
    <name type="scientific">Oidiodendron maius (strain Zn)</name>
    <dbReference type="NCBI Taxonomy" id="913774"/>
    <lineage>
        <taxon>Eukaryota</taxon>
        <taxon>Fungi</taxon>
        <taxon>Dikarya</taxon>
        <taxon>Ascomycota</taxon>
        <taxon>Pezizomycotina</taxon>
        <taxon>Leotiomycetes</taxon>
        <taxon>Leotiomycetes incertae sedis</taxon>
        <taxon>Myxotrichaceae</taxon>
        <taxon>Oidiodendron</taxon>
    </lineage>
</organism>
<accession>A0A0C3HYP0</accession>
<dbReference type="InterPro" id="IPR019313">
    <property type="entry name" value="Mediator_Med17"/>
</dbReference>
<dbReference type="GO" id="GO:0016592">
    <property type="term" value="C:mediator complex"/>
    <property type="evidence" value="ECO:0007669"/>
    <property type="project" value="InterPro"/>
</dbReference>
<keyword evidence="5 8" id="KW-0804">Transcription</keyword>
<evidence type="ECO:0000313" key="10">
    <source>
        <dbReference type="EMBL" id="KIN07975.1"/>
    </source>
</evidence>
<protein>
    <recommendedName>
        <fullName evidence="3 8">Mediator of RNA polymerase II transcription subunit 17</fullName>
    </recommendedName>
    <alternativeName>
        <fullName evidence="7 8">Mediator complex subunit 17</fullName>
    </alternativeName>
</protein>
<feature type="region of interest" description="Disordered" evidence="9">
    <location>
        <begin position="1"/>
        <end position="27"/>
    </location>
</feature>
<feature type="compositionally biased region" description="Acidic residues" evidence="9">
    <location>
        <begin position="65"/>
        <end position="76"/>
    </location>
</feature>
<evidence type="ECO:0000256" key="9">
    <source>
        <dbReference type="SAM" id="MobiDB-lite"/>
    </source>
</evidence>